<name>A0A0K9PIL2_ZOSMR</name>
<keyword evidence="4" id="KW-1185">Reference proteome</keyword>
<dbReference type="PANTHER" id="PTHR47280:SF1">
    <property type="entry name" value="PHEOPHYTINASE, CHLOROPLASTIC"/>
    <property type="match status" value="1"/>
</dbReference>
<dbReference type="InterPro" id="IPR044211">
    <property type="entry name" value="PPH_chloroplastic"/>
</dbReference>
<dbReference type="Gene3D" id="3.40.50.1820">
    <property type="entry name" value="alpha/beta hydrolase"/>
    <property type="match status" value="1"/>
</dbReference>
<dbReference type="Proteomes" id="UP000036987">
    <property type="component" value="Unassembled WGS sequence"/>
</dbReference>
<dbReference type="AlphaFoldDB" id="A0A0K9PIL2"/>
<feature type="domain" description="AB hydrolase-1" evidence="2">
    <location>
        <begin position="112"/>
        <end position="392"/>
    </location>
</feature>
<dbReference type="GO" id="GO:0009507">
    <property type="term" value="C:chloroplast"/>
    <property type="evidence" value="ECO:0000318"/>
    <property type="project" value="GO_Central"/>
</dbReference>
<dbReference type="Pfam" id="PF12697">
    <property type="entry name" value="Abhydrolase_6"/>
    <property type="match status" value="1"/>
</dbReference>
<dbReference type="FunFam" id="3.40.50.1820:FF:000136">
    <property type="entry name" value="Pheophytinase, chloroplastic"/>
    <property type="match status" value="1"/>
</dbReference>
<gene>
    <name evidence="3" type="ORF">ZOSMA_24G01030</name>
</gene>
<evidence type="ECO:0000259" key="2">
    <source>
        <dbReference type="Pfam" id="PF12697"/>
    </source>
</evidence>
<dbReference type="InterPro" id="IPR029058">
    <property type="entry name" value="AB_hydrolase_fold"/>
</dbReference>
<protein>
    <submittedName>
        <fullName evidence="3">Hydrolase, alpha/beta fold family protein</fullName>
    </submittedName>
</protein>
<evidence type="ECO:0000313" key="3">
    <source>
        <dbReference type="EMBL" id="KMZ68080.1"/>
    </source>
</evidence>
<sequence length="471" mass="52902">MMELLSLSCSSHTSPVDFRRESGLFQKKIISRNPLATSIRCSSSGVAGKNAGVSPITTTSNPPVLPRLLIPELPPGGNNMSSPIISCFWEWKPMINVHYEKSGMENMESPPLLFLPGFGVGSFHYEKQLNDLGREYRVWALDFLGQGKSLPSEDPTTTTASTADQSSWGYGEQTEPWAEDLVYSIDLWRDQVQNFIENVVREPVYIVGNSLGGFVALYLAAFNPDLVKGVILLNATPFWGLLPNPTRSPKLAKLFPWAGTFPLPARVQSLTEIIWQKMSDPECIHDILKQVYADHSTKVDKVFNHIIEATQHPAASASFASIMCAPRAKISFDESLIRCKRQGVPICLMYGKDDPWVNTFWGLQVKQQLPEAPYYQISPAGHCPHDEVPEVVNYLLRGWIKNIESEGKFSLPLLEDSKDLENDISRDIEFVREGSRRLVRIQVYGTCLSIWERISLFLKSYVTRLITMSSN</sequence>
<dbReference type="PANTHER" id="PTHR47280">
    <property type="entry name" value="PHEOPHYTINASE, CHLOROPLASTIC"/>
    <property type="match status" value="1"/>
</dbReference>
<evidence type="ECO:0000313" key="4">
    <source>
        <dbReference type="Proteomes" id="UP000036987"/>
    </source>
</evidence>
<keyword evidence="3" id="KW-0378">Hydrolase</keyword>
<feature type="region of interest" description="Disordered" evidence="1">
    <location>
        <begin position="150"/>
        <end position="170"/>
    </location>
</feature>
<proteinExistence type="predicted"/>
<feature type="compositionally biased region" description="Low complexity" evidence="1">
    <location>
        <begin position="152"/>
        <end position="164"/>
    </location>
</feature>
<dbReference type="GO" id="GO:0015996">
    <property type="term" value="P:chlorophyll catabolic process"/>
    <property type="evidence" value="ECO:0000318"/>
    <property type="project" value="GO_Central"/>
</dbReference>
<dbReference type="SUPFAM" id="SSF53474">
    <property type="entry name" value="alpha/beta-Hydrolases"/>
    <property type="match status" value="1"/>
</dbReference>
<dbReference type="OrthoDB" id="408373at2759"/>
<comment type="caution">
    <text evidence="3">The sequence shown here is derived from an EMBL/GenBank/DDBJ whole genome shotgun (WGS) entry which is preliminary data.</text>
</comment>
<dbReference type="OMA" id="MTSQWER"/>
<dbReference type="InterPro" id="IPR000073">
    <property type="entry name" value="AB_hydrolase_1"/>
</dbReference>
<dbReference type="GO" id="GO:0080124">
    <property type="term" value="F:pheophytinase activity"/>
    <property type="evidence" value="ECO:0000318"/>
    <property type="project" value="GO_Central"/>
</dbReference>
<evidence type="ECO:0000256" key="1">
    <source>
        <dbReference type="SAM" id="MobiDB-lite"/>
    </source>
</evidence>
<dbReference type="EMBL" id="LFYR01000864">
    <property type="protein sequence ID" value="KMZ68080.1"/>
    <property type="molecule type" value="Genomic_DNA"/>
</dbReference>
<dbReference type="STRING" id="29655.A0A0K9PIL2"/>
<organism evidence="3 4">
    <name type="scientific">Zostera marina</name>
    <name type="common">Eelgrass</name>
    <dbReference type="NCBI Taxonomy" id="29655"/>
    <lineage>
        <taxon>Eukaryota</taxon>
        <taxon>Viridiplantae</taxon>
        <taxon>Streptophyta</taxon>
        <taxon>Embryophyta</taxon>
        <taxon>Tracheophyta</taxon>
        <taxon>Spermatophyta</taxon>
        <taxon>Magnoliopsida</taxon>
        <taxon>Liliopsida</taxon>
        <taxon>Zosteraceae</taxon>
        <taxon>Zostera</taxon>
    </lineage>
</organism>
<accession>A0A0K9PIL2</accession>
<reference evidence="4" key="1">
    <citation type="journal article" date="2016" name="Nature">
        <title>The genome of the seagrass Zostera marina reveals angiosperm adaptation to the sea.</title>
        <authorList>
            <person name="Olsen J.L."/>
            <person name="Rouze P."/>
            <person name="Verhelst B."/>
            <person name="Lin Y.-C."/>
            <person name="Bayer T."/>
            <person name="Collen J."/>
            <person name="Dattolo E."/>
            <person name="De Paoli E."/>
            <person name="Dittami S."/>
            <person name="Maumus F."/>
            <person name="Michel G."/>
            <person name="Kersting A."/>
            <person name="Lauritano C."/>
            <person name="Lohaus R."/>
            <person name="Toepel M."/>
            <person name="Tonon T."/>
            <person name="Vanneste K."/>
            <person name="Amirebrahimi M."/>
            <person name="Brakel J."/>
            <person name="Bostroem C."/>
            <person name="Chovatia M."/>
            <person name="Grimwood J."/>
            <person name="Jenkins J.W."/>
            <person name="Jueterbock A."/>
            <person name="Mraz A."/>
            <person name="Stam W.T."/>
            <person name="Tice H."/>
            <person name="Bornberg-Bauer E."/>
            <person name="Green P.J."/>
            <person name="Pearson G.A."/>
            <person name="Procaccini G."/>
            <person name="Duarte C.M."/>
            <person name="Schmutz J."/>
            <person name="Reusch T.B.H."/>
            <person name="Van de Peer Y."/>
        </authorList>
    </citation>
    <scope>NUCLEOTIDE SEQUENCE [LARGE SCALE GENOMIC DNA]</scope>
    <source>
        <strain evidence="4">cv. Finnish</strain>
    </source>
</reference>